<comment type="caution">
    <text evidence="8">The sequence shown here is derived from an EMBL/GenBank/DDBJ whole genome shotgun (WGS) entry which is preliminary data.</text>
</comment>
<dbReference type="OMA" id="RWDYGAL"/>
<keyword evidence="9" id="KW-1185">Reference proteome</keyword>
<dbReference type="CDD" id="cd15239">
    <property type="entry name" value="7tm_YRO2_fungal-like"/>
    <property type="match status" value="1"/>
</dbReference>
<dbReference type="GO" id="GO:0005783">
    <property type="term" value="C:endoplasmic reticulum"/>
    <property type="evidence" value="ECO:0007669"/>
    <property type="project" value="TreeGrafter"/>
</dbReference>
<evidence type="ECO:0000256" key="1">
    <source>
        <dbReference type="ARBA" id="ARBA00004141"/>
    </source>
</evidence>
<name>A0A3E2GUN1_SCYLI</name>
<feature type="transmembrane region" description="Helical" evidence="7">
    <location>
        <begin position="157"/>
        <end position="178"/>
    </location>
</feature>
<gene>
    <name evidence="8" type="ORF">B7463_g11562</name>
</gene>
<evidence type="ECO:0000256" key="7">
    <source>
        <dbReference type="SAM" id="Phobius"/>
    </source>
</evidence>
<dbReference type="PANTHER" id="PTHR28286">
    <property type="match status" value="1"/>
</dbReference>
<feature type="transmembrane region" description="Helical" evidence="7">
    <location>
        <begin position="190"/>
        <end position="211"/>
    </location>
</feature>
<evidence type="ECO:0000256" key="3">
    <source>
        <dbReference type="ARBA" id="ARBA00022692"/>
    </source>
</evidence>
<dbReference type="Proteomes" id="UP000258309">
    <property type="component" value="Unassembled WGS sequence"/>
</dbReference>
<keyword evidence="3 7" id="KW-0812">Transmembrane</keyword>
<feature type="non-terminal residue" evidence="8">
    <location>
        <position position="1"/>
    </location>
</feature>
<comment type="similarity">
    <text evidence="2">Belongs to the archaeal/bacterial/fungal opsin family.</text>
</comment>
<accession>A0A3E2GUN1</accession>
<evidence type="ECO:0000256" key="4">
    <source>
        <dbReference type="ARBA" id="ARBA00022989"/>
    </source>
</evidence>
<comment type="subcellular location">
    <subcellularLocation>
        <location evidence="1">Membrane</location>
        <topology evidence="1">Multi-pass membrane protein</topology>
    </subcellularLocation>
</comment>
<evidence type="ECO:0000256" key="5">
    <source>
        <dbReference type="ARBA" id="ARBA00023136"/>
    </source>
</evidence>
<dbReference type="GO" id="GO:0005886">
    <property type="term" value="C:plasma membrane"/>
    <property type="evidence" value="ECO:0007669"/>
    <property type="project" value="TreeGrafter"/>
</dbReference>
<organism evidence="8 9">
    <name type="scientific">Scytalidium lignicola</name>
    <name type="common">Hyphomycete</name>
    <dbReference type="NCBI Taxonomy" id="5539"/>
    <lineage>
        <taxon>Eukaryota</taxon>
        <taxon>Fungi</taxon>
        <taxon>Dikarya</taxon>
        <taxon>Ascomycota</taxon>
        <taxon>Pezizomycotina</taxon>
        <taxon>Leotiomycetes</taxon>
        <taxon>Leotiomycetes incertae sedis</taxon>
        <taxon>Scytalidium</taxon>
    </lineage>
</organism>
<keyword evidence="4 7" id="KW-1133">Transmembrane helix</keyword>
<dbReference type="PANTHER" id="PTHR28286:SF1">
    <property type="entry name" value="30 KDA HEAT SHOCK PROTEIN-RELATED"/>
    <property type="match status" value="1"/>
</dbReference>
<dbReference type="SMART" id="SM01021">
    <property type="entry name" value="Bac_rhodopsin"/>
    <property type="match status" value="1"/>
</dbReference>
<dbReference type="Gene3D" id="1.20.1070.10">
    <property type="entry name" value="Rhodopsin 7-helix transmembrane proteins"/>
    <property type="match status" value="1"/>
</dbReference>
<protein>
    <submittedName>
        <fullName evidence="8">Uncharacterized protein</fullName>
    </submittedName>
</protein>
<sequence length="305" mass="33952">MAAIIYRSNDALKINPPTADDNLTTGGSDWLWAVTAIYLFILIVVIGLQYFARNGEKIFHYLYIISLLVGTITYFAQASDITGIPVRQVDSTGDHPGTRQIFFARYINWFVGWVPVLISIGLFSGISWATIVYNIALMWVWVGSWLAGVYVETTYKWGFFAFGLFAELLLWGSLFHIGSISARRLNVGNHYFLITGWLVFLWLIYPIAYGVSDGGNKIGVTEGFIFFGILDVLTVPFLSLFVLFLSTKWDYRALNLYFTQYGRVAQGGDFPERQEHEKAPVPADAAGVAEPAPTATPAAPAVETV</sequence>
<dbReference type="SUPFAM" id="SSF81321">
    <property type="entry name" value="Family A G protein-coupled receptor-like"/>
    <property type="match status" value="1"/>
</dbReference>
<evidence type="ECO:0000313" key="9">
    <source>
        <dbReference type="Proteomes" id="UP000258309"/>
    </source>
</evidence>
<dbReference type="InterPro" id="IPR043476">
    <property type="entry name" value="Yro2-like_7TM"/>
</dbReference>
<reference evidence="8 9" key="1">
    <citation type="submission" date="2018-05" db="EMBL/GenBank/DDBJ databases">
        <title>Draft genome sequence of Scytalidium lignicola DSM 105466, a ubiquitous saprotrophic fungus.</title>
        <authorList>
            <person name="Buettner E."/>
            <person name="Gebauer A.M."/>
            <person name="Hofrichter M."/>
            <person name="Liers C."/>
            <person name="Kellner H."/>
        </authorList>
    </citation>
    <scope>NUCLEOTIDE SEQUENCE [LARGE SCALE GENOMIC DNA]</scope>
    <source>
        <strain evidence="8 9">DSM 105466</strain>
    </source>
</reference>
<feature type="transmembrane region" description="Helical" evidence="7">
    <location>
        <begin position="223"/>
        <end position="245"/>
    </location>
</feature>
<dbReference type="OrthoDB" id="536545at2759"/>
<evidence type="ECO:0000313" key="8">
    <source>
        <dbReference type="EMBL" id="RFU24778.1"/>
    </source>
</evidence>
<feature type="transmembrane region" description="Helical" evidence="7">
    <location>
        <begin position="30"/>
        <end position="51"/>
    </location>
</feature>
<feature type="transmembrane region" description="Helical" evidence="7">
    <location>
        <begin position="106"/>
        <end position="124"/>
    </location>
</feature>
<feature type="transmembrane region" description="Helical" evidence="7">
    <location>
        <begin position="131"/>
        <end position="151"/>
    </location>
</feature>
<feature type="region of interest" description="Disordered" evidence="6">
    <location>
        <begin position="281"/>
        <end position="305"/>
    </location>
</feature>
<feature type="transmembrane region" description="Helical" evidence="7">
    <location>
        <begin position="58"/>
        <end position="76"/>
    </location>
</feature>
<feature type="non-terminal residue" evidence="8">
    <location>
        <position position="305"/>
    </location>
</feature>
<dbReference type="InterPro" id="IPR001425">
    <property type="entry name" value="Arc/bac/fun_rhodopsins"/>
</dbReference>
<proteinExistence type="inferred from homology"/>
<dbReference type="AlphaFoldDB" id="A0A3E2GUN1"/>
<evidence type="ECO:0000256" key="2">
    <source>
        <dbReference type="ARBA" id="ARBA00008130"/>
    </source>
</evidence>
<evidence type="ECO:0000256" key="6">
    <source>
        <dbReference type="SAM" id="MobiDB-lite"/>
    </source>
</evidence>
<keyword evidence="5 7" id="KW-0472">Membrane</keyword>
<dbReference type="EMBL" id="NCSJ02000402">
    <property type="protein sequence ID" value="RFU24778.1"/>
    <property type="molecule type" value="Genomic_DNA"/>
</dbReference>